<evidence type="ECO:0000256" key="3">
    <source>
        <dbReference type="ARBA" id="ARBA00022801"/>
    </source>
</evidence>
<keyword evidence="7" id="KW-1185">Reference proteome</keyword>
<protein>
    <recommendedName>
        <fullName evidence="2">N-acetylmuramoyl-L-alanine amidase</fullName>
        <ecNumber evidence="2">3.5.1.28</ecNumber>
    </recommendedName>
</protein>
<dbReference type="SMART" id="SM00644">
    <property type="entry name" value="Ami_2"/>
    <property type="match status" value="1"/>
</dbReference>
<dbReference type="InterPro" id="IPR051206">
    <property type="entry name" value="NAMLAA_amidase_2"/>
</dbReference>
<name>A0A1G9E294_9RHOB</name>
<dbReference type="SUPFAM" id="SSF55846">
    <property type="entry name" value="N-acetylmuramoyl-L-alanine amidase-like"/>
    <property type="match status" value="1"/>
</dbReference>
<evidence type="ECO:0000256" key="1">
    <source>
        <dbReference type="ARBA" id="ARBA00001561"/>
    </source>
</evidence>
<dbReference type="EC" id="3.5.1.28" evidence="2"/>
<dbReference type="EMBL" id="FNEK01000050">
    <property type="protein sequence ID" value="SDK70190.1"/>
    <property type="molecule type" value="Genomic_DNA"/>
</dbReference>
<dbReference type="GO" id="GO:0009253">
    <property type="term" value="P:peptidoglycan catabolic process"/>
    <property type="evidence" value="ECO:0007669"/>
    <property type="project" value="InterPro"/>
</dbReference>
<keyword evidence="3" id="KW-0378">Hydrolase</keyword>
<dbReference type="GO" id="GO:0071555">
    <property type="term" value="P:cell wall organization"/>
    <property type="evidence" value="ECO:0007669"/>
    <property type="project" value="UniProtKB-KW"/>
</dbReference>
<organism evidence="6 7">
    <name type="scientific">Aliiruegeria lutimaris</name>
    <dbReference type="NCBI Taxonomy" id="571298"/>
    <lineage>
        <taxon>Bacteria</taxon>
        <taxon>Pseudomonadati</taxon>
        <taxon>Pseudomonadota</taxon>
        <taxon>Alphaproteobacteria</taxon>
        <taxon>Rhodobacterales</taxon>
        <taxon>Roseobacteraceae</taxon>
        <taxon>Aliiruegeria</taxon>
    </lineage>
</organism>
<evidence type="ECO:0000313" key="6">
    <source>
        <dbReference type="EMBL" id="SDK70190.1"/>
    </source>
</evidence>
<dbReference type="CDD" id="cd06583">
    <property type="entry name" value="PGRP"/>
    <property type="match status" value="1"/>
</dbReference>
<dbReference type="AlphaFoldDB" id="A0A1G9E294"/>
<dbReference type="STRING" id="571298.SAMN04488026_105020"/>
<dbReference type="GO" id="GO:0019867">
    <property type="term" value="C:outer membrane"/>
    <property type="evidence" value="ECO:0007669"/>
    <property type="project" value="TreeGrafter"/>
</dbReference>
<dbReference type="GO" id="GO:0008745">
    <property type="term" value="F:N-acetylmuramoyl-L-alanine amidase activity"/>
    <property type="evidence" value="ECO:0007669"/>
    <property type="project" value="UniProtKB-EC"/>
</dbReference>
<feature type="domain" description="N-acetylmuramoyl-L-alanine amidase" evidence="5">
    <location>
        <begin position="28"/>
        <end position="163"/>
    </location>
</feature>
<accession>A0A1G9E294</accession>
<reference evidence="6 7" key="1">
    <citation type="submission" date="2016-10" db="EMBL/GenBank/DDBJ databases">
        <authorList>
            <person name="de Groot N.N."/>
        </authorList>
    </citation>
    <scope>NUCLEOTIDE SEQUENCE [LARGE SCALE GENOMIC DNA]</scope>
    <source>
        <strain evidence="6 7">DSM 25294</strain>
    </source>
</reference>
<evidence type="ECO:0000256" key="4">
    <source>
        <dbReference type="ARBA" id="ARBA00023316"/>
    </source>
</evidence>
<comment type="catalytic activity">
    <reaction evidence="1">
        <text>Hydrolyzes the link between N-acetylmuramoyl residues and L-amino acid residues in certain cell-wall glycopeptides.</text>
        <dbReference type="EC" id="3.5.1.28"/>
    </reaction>
</comment>
<gene>
    <name evidence="6" type="ORF">SAMN04488026_105020</name>
</gene>
<dbReference type="PANTHER" id="PTHR30417">
    <property type="entry name" value="N-ACETYLMURAMOYL-L-ALANINE AMIDASE AMID"/>
    <property type="match status" value="1"/>
</dbReference>
<evidence type="ECO:0000259" key="5">
    <source>
        <dbReference type="SMART" id="SM00644"/>
    </source>
</evidence>
<evidence type="ECO:0000313" key="7">
    <source>
        <dbReference type="Proteomes" id="UP000199382"/>
    </source>
</evidence>
<dbReference type="Pfam" id="PF01510">
    <property type="entry name" value="Amidase_2"/>
    <property type="match status" value="1"/>
</dbReference>
<dbReference type="InterPro" id="IPR036505">
    <property type="entry name" value="Amidase/PGRP_sf"/>
</dbReference>
<proteinExistence type="predicted"/>
<dbReference type="PANTHER" id="PTHR30417:SF1">
    <property type="entry name" value="N-ACETYLMURAMOYL-L-ALANINE AMIDASE AMID"/>
    <property type="match status" value="1"/>
</dbReference>
<evidence type="ECO:0000256" key="2">
    <source>
        <dbReference type="ARBA" id="ARBA00011901"/>
    </source>
</evidence>
<sequence length="264" mass="28960">MTATPVDGIRASTGAQSVADEAETCLWHPSPNFGDRRGAVRPDMVVLHYTAMIDSKAALERLCDQAVEVSAHYLVGRDGRCWQLVDESKRAWHAGAGHWGGRADVNSHSIGIELDNDGNSPFSEPLMTRLERLLPGILQRWKIPCERVIGHSDMAPGRKIDPGRRFDWQRLARQGLACWPTASAADEGASAPEEAAPLGKKDDTVFREAANRLGFPTEGPLDDLLDAFRARFAQQARGPLSAKDIALARHLARRFPVDPARRAT</sequence>
<dbReference type="Gene3D" id="3.40.80.10">
    <property type="entry name" value="Peptidoglycan recognition protein-like"/>
    <property type="match status" value="1"/>
</dbReference>
<dbReference type="InterPro" id="IPR002502">
    <property type="entry name" value="Amidase_domain"/>
</dbReference>
<keyword evidence="4" id="KW-0961">Cell wall biogenesis/degradation</keyword>
<dbReference type="Proteomes" id="UP000199382">
    <property type="component" value="Unassembled WGS sequence"/>
</dbReference>
<dbReference type="GO" id="GO:0009254">
    <property type="term" value="P:peptidoglycan turnover"/>
    <property type="evidence" value="ECO:0007669"/>
    <property type="project" value="TreeGrafter"/>
</dbReference>